<dbReference type="Proteomes" id="UP000479692">
    <property type="component" value="Unassembled WGS sequence"/>
</dbReference>
<evidence type="ECO:0000256" key="1">
    <source>
        <dbReference type="SAM" id="Phobius"/>
    </source>
</evidence>
<name>A0A7C9HY74_9GAMM</name>
<dbReference type="RefSeq" id="WP_156641064.1">
    <property type="nucleotide sequence ID" value="NZ_WOXT01000001.1"/>
</dbReference>
<gene>
    <name evidence="2" type="ORF">GN331_06375</name>
</gene>
<keyword evidence="3" id="KW-1185">Reference proteome</keyword>
<protein>
    <submittedName>
        <fullName evidence="2">Uncharacterized protein</fullName>
    </submittedName>
</protein>
<feature type="transmembrane region" description="Helical" evidence="1">
    <location>
        <begin position="51"/>
        <end position="78"/>
    </location>
</feature>
<comment type="caution">
    <text evidence="2">The sequence shown here is derived from an EMBL/GenBank/DDBJ whole genome shotgun (WGS) entry which is preliminary data.</text>
</comment>
<accession>A0A7C9HY74</accession>
<evidence type="ECO:0000313" key="3">
    <source>
        <dbReference type="Proteomes" id="UP000479692"/>
    </source>
</evidence>
<keyword evidence="1" id="KW-0812">Transmembrane</keyword>
<dbReference type="AlphaFoldDB" id="A0A7C9HY74"/>
<feature type="transmembrane region" description="Helical" evidence="1">
    <location>
        <begin position="19"/>
        <end position="39"/>
    </location>
</feature>
<evidence type="ECO:0000313" key="2">
    <source>
        <dbReference type="EMBL" id="MUV13834.1"/>
    </source>
</evidence>
<feature type="transmembrane region" description="Helical" evidence="1">
    <location>
        <begin position="116"/>
        <end position="134"/>
    </location>
</feature>
<dbReference type="EMBL" id="WOXT01000001">
    <property type="protein sequence ID" value="MUV13834.1"/>
    <property type="molecule type" value="Genomic_DNA"/>
</dbReference>
<keyword evidence="1" id="KW-0472">Membrane</keyword>
<reference evidence="2 3" key="1">
    <citation type="submission" date="2019-12" db="EMBL/GenBank/DDBJ databases">
        <authorList>
            <person name="Xu J."/>
        </authorList>
    </citation>
    <scope>NUCLEOTIDE SEQUENCE [LARGE SCALE GENOMIC DNA]</scope>
    <source>
        <strain evidence="2 3">HX-5-24</strain>
    </source>
</reference>
<sequence length="146" mass="15674">MNTNIATQKTAWKPARMNVVRAVPAFLIAGLVPLGYSVVASSDSSLDLATFLVLGGIAYLYSLFFVFVIGFVALFLSLKIKYGPFFIPVLVGGASGLLIGKLSYNAGTPSSFMMPLVIKGALTALVASLVYFLPEIRQRFSRVRSS</sequence>
<keyword evidence="1" id="KW-1133">Transmembrane helix</keyword>
<feature type="transmembrane region" description="Helical" evidence="1">
    <location>
        <begin position="85"/>
        <end position="104"/>
    </location>
</feature>
<organism evidence="2 3">
    <name type="scientific">Noviluteimonas gilva</name>
    <dbReference type="NCBI Taxonomy" id="2682097"/>
    <lineage>
        <taxon>Bacteria</taxon>
        <taxon>Pseudomonadati</taxon>
        <taxon>Pseudomonadota</taxon>
        <taxon>Gammaproteobacteria</taxon>
        <taxon>Lysobacterales</taxon>
        <taxon>Lysobacteraceae</taxon>
        <taxon>Noviluteimonas</taxon>
    </lineage>
</organism>
<proteinExistence type="predicted"/>